<dbReference type="Proteomes" id="UP000245461">
    <property type="component" value="Unassembled WGS sequence"/>
</dbReference>
<reference evidence="2 3" key="1">
    <citation type="submission" date="2018-05" db="EMBL/GenBank/DDBJ databases">
        <title>Zavarzinia sp. HR-AS.</title>
        <authorList>
            <person name="Lee Y."/>
            <person name="Jeon C.O."/>
        </authorList>
    </citation>
    <scope>NUCLEOTIDE SEQUENCE [LARGE SCALE GENOMIC DNA]</scope>
    <source>
        <strain evidence="2 3">HR-AS</strain>
    </source>
</reference>
<proteinExistence type="predicted"/>
<evidence type="ECO:0000313" key="3">
    <source>
        <dbReference type="Proteomes" id="UP000245461"/>
    </source>
</evidence>
<dbReference type="InterPro" id="IPR017792">
    <property type="entry name" value="UAAP1"/>
</dbReference>
<dbReference type="OrthoDB" id="9772660at2"/>
<dbReference type="PANTHER" id="PTHR31527">
    <property type="entry name" value="RE64534P"/>
    <property type="match status" value="1"/>
</dbReference>
<organism evidence="2 3">
    <name type="scientific">Zavarzinia aquatilis</name>
    <dbReference type="NCBI Taxonomy" id="2211142"/>
    <lineage>
        <taxon>Bacteria</taxon>
        <taxon>Pseudomonadati</taxon>
        <taxon>Pseudomonadota</taxon>
        <taxon>Alphaproteobacteria</taxon>
        <taxon>Rhodospirillales</taxon>
        <taxon>Zavarziniaceae</taxon>
        <taxon>Zavarzinia</taxon>
    </lineage>
</organism>
<name>A0A317EDE6_9PROT</name>
<dbReference type="InterPro" id="IPR018959">
    <property type="entry name" value="DUF1989"/>
</dbReference>
<protein>
    <submittedName>
        <fullName evidence="2">Urea carboxylase</fullName>
    </submittedName>
</protein>
<feature type="domain" description="DUF1989" evidence="1">
    <location>
        <begin position="53"/>
        <end position="216"/>
    </location>
</feature>
<dbReference type="RefSeq" id="WP_109904980.1">
    <property type="nucleotide sequence ID" value="NZ_QGLE01000004.1"/>
</dbReference>
<comment type="caution">
    <text evidence="2">The sequence shown here is derived from an EMBL/GenBank/DDBJ whole genome shotgun (WGS) entry which is preliminary data.</text>
</comment>
<evidence type="ECO:0000259" key="1">
    <source>
        <dbReference type="Pfam" id="PF09347"/>
    </source>
</evidence>
<dbReference type="AlphaFoldDB" id="A0A317EDE6"/>
<accession>A0A317EDE6</accession>
<sequence>MTTTEKTARIEALRQRYLELKAAGDNLAPKAMPPLTSAQEAAIDEALVRYREAIPGGWYWTARVARGERIRLVNTEGTDGVAFFMWNAQDTSERYNSADTMKLQWTAALPRGRVLFSDMGRVLASVVEDSCGAHDTVVGGSTPASNAGKYGDAALRNTGENMRLAASKFGLGKRDLAPVISFFSPVQVDGDGKFVWVDGAVKPGDFVELRAEMDLLIAVSNCPHPFSPGADFAPRPVEAVIWRGPAPAADDICRTATAEAVRGFENTDPLFASR</sequence>
<evidence type="ECO:0000313" key="2">
    <source>
        <dbReference type="EMBL" id="PWR24294.1"/>
    </source>
</evidence>
<dbReference type="PANTHER" id="PTHR31527:SF0">
    <property type="entry name" value="RE64534P"/>
    <property type="match status" value="1"/>
</dbReference>
<dbReference type="EMBL" id="QGLE01000004">
    <property type="protein sequence ID" value="PWR24294.1"/>
    <property type="molecule type" value="Genomic_DNA"/>
</dbReference>
<dbReference type="Pfam" id="PF09347">
    <property type="entry name" value="DUF1989"/>
    <property type="match status" value="1"/>
</dbReference>
<gene>
    <name evidence="2" type="ORF">DKG74_09270</name>
</gene>
<dbReference type="NCBIfam" id="TIGR03425">
    <property type="entry name" value="urea_degr_2"/>
    <property type="match status" value="1"/>
</dbReference>
<keyword evidence="3" id="KW-1185">Reference proteome</keyword>